<organism evidence="1 2">
    <name type="scientific">Halocatena salina</name>
    <dbReference type="NCBI Taxonomy" id="2934340"/>
    <lineage>
        <taxon>Archaea</taxon>
        <taxon>Methanobacteriati</taxon>
        <taxon>Methanobacteriota</taxon>
        <taxon>Stenosarchaea group</taxon>
        <taxon>Halobacteria</taxon>
        <taxon>Halobacteriales</taxon>
        <taxon>Natronomonadaceae</taxon>
        <taxon>Halocatena</taxon>
    </lineage>
</organism>
<evidence type="ECO:0000313" key="1">
    <source>
        <dbReference type="EMBL" id="UPM42386.1"/>
    </source>
</evidence>
<proteinExistence type="predicted"/>
<dbReference type="EMBL" id="CP096019">
    <property type="protein sequence ID" value="UPM42386.1"/>
    <property type="molecule type" value="Genomic_DNA"/>
</dbReference>
<dbReference type="NCBIfam" id="NF038145">
    <property type="entry name" value="Hvo_1808_fam"/>
    <property type="match status" value="1"/>
</dbReference>
<protein>
    <submittedName>
        <fullName evidence="1">Hvo_1808 family surface protein</fullName>
    </submittedName>
</protein>
<dbReference type="KEGG" id="haad:MW046_10510"/>
<name>A0A8U0A0K5_9EURY</name>
<dbReference type="Gene3D" id="1.10.10.2910">
    <property type="match status" value="1"/>
</dbReference>
<evidence type="ECO:0000313" key="2">
    <source>
        <dbReference type="Proteomes" id="UP000831768"/>
    </source>
</evidence>
<keyword evidence="2" id="KW-1185">Reference proteome</keyword>
<dbReference type="PROSITE" id="PS51257">
    <property type="entry name" value="PROKAR_LIPOPROTEIN"/>
    <property type="match status" value="1"/>
</dbReference>
<gene>
    <name evidence="1" type="ORF">MW046_10510</name>
</gene>
<dbReference type="RefSeq" id="WP_247993060.1">
    <property type="nucleotide sequence ID" value="NZ_CP096019.1"/>
</dbReference>
<dbReference type="Proteomes" id="UP000831768">
    <property type="component" value="Chromosome"/>
</dbReference>
<sequence length="427" mass="47987">MDDRQIALLVLTLSTVIAGCSTPFGTGDDLGQEGGYSATDELDVTTDDGLNESERESVVHRTMARIEVIRGLEFDRDVSVRVISRAEYREQRNQFGLSSTNETEWTEQVWEALFLVDESTNATEAISDVYRGSVLGYYSEEDIVIVSDSDTPRIDPYTLAHELTHALQDQQLTLNVRDETQDAQLATNGLIEGDANAVEYEYRRRCEGSWSCLPRPVQPSDRSDRNQGVYTTISMPYVKGPAFIEALSERGGWETVNDAYESLPESTEQIIHPTRYPDESPESVRIADRSAEQWQRFTASPGTETVGEASIYTMFRTNGVIPAPQNGRENYSHPMSTGWAGDRLVPYNNTDGQNGYVWKTKWDTERDAKQFVDGYERLLEQHNASAVDGTHRLPESDPYADAFRVTREGRTVTIVNAPTADELDRIH</sequence>
<dbReference type="AlphaFoldDB" id="A0A8U0A0K5"/>
<accession>A0A8U0A0K5</accession>
<dbReference type="InterPro" id="IPR047792">
    <property type="entry name" value="Hvo_1808-like"/>
</dbReference>
<reference evidence="1" key="1">
    <citation type="submission" date="2022-04" db="EMBL/GenBank/DDBJ databases">
        <title>Halocatena sp. nov., isolated from a salt lake.</title>
        <authorList>
            <person name="Cui H.-L."/>
        </authorList>
    </citation>
    <scope>NUCLEOTIDE SEQUENCE</scope>
    <source>
        <strain evidence="1">AD-1</strain>
    </source>
</reference>
<dbReference type="GeneID" id="71928483"/>